<dbReference type="InterPro" id="IPR010441">
    <property type="entry name" value="CH_2"/>
</dbReference>
<comment type="caution">
    <text evidence="4">The sequence shown here is derived from an EMBL/GenBank/DDBJ whole genome shotgun (WGS) entry which is preliminary data.</text>
</comment>
<feature type="coiled-coil region" evidence="1">
    <location>
        <begin position="866"/>
        <end position="900"/>
    </location>
</feature>
<gene>
    <name evidence="4" type="ORF">PPRIM_AZ9-3.1.T0690094</name>
</gene>
<evidence type="ECO:0000259" key="3">
    <source>
        <dbReference type="PROSITE" id="PS50021"/>
    </source>
</evidence>
<dbReference type="OMA" id="IMETKQQ"/>
<sequence>MSQLLMVWLNDEVQLSKKVTSFEKDFNNGYLFGELLSKFNQQLNFEEFSNKDIREAKMKNFTLLEPTFKTLHIPFNFQIADQVIKGKKGVAMQLLYQLQMQLQKVNDPHDVMMHAKTGKYNVIQPLMVIRQPKEQFDKMEQEFFVSKLNEKNKAQKDVNLDKHLGKFTSFAIQQAEKERRLKIKEETEERNLKEEMRKIQLNKLQRNMAFMEDWNQKGIENWKKNQQIRHKNKVADEKFKSTIQKVTEERLVQTQQMMRSEMEDQIEQFDNRTTQEPVSLGLRNKMMSEFLRKERDKRRRKMIVDQEKQTDELQRREYTVLEKLKQQSKQEKEIMYEIWRAYQCKEVIFENRQLRDENYRNKQELNVINQKFKEEEMLRALQQEFNEEIELQQKRQLEINVEYKLKIRQTNYEKCKQLVEILFEIEEQLYEHLQNNDSNEFNKQFTRENHHLFKQGMELIPYKRFRTYDPIKEMKKQESLNYKQKMFLAKMEMQDYLDGKGAWDIYQAQNNYTLGNLVRYLIESQFQNNTLEIQEQTDIPYVPFRGSLIGFSFSGKKTISELLAKKYGIQLLSIDVIINELLEYIKKYEQGEEHSQIWDQQQIELGQQISDYLCQGLEIPEELYIKAIVQKIKRLFDKQDFEQIYEEYKAKYQSFNPRQNRTIDEFNDDGINWEDFHRNNMINNKPYCKGWLLVGFPHNYDQAKLLEKYLTGIEPQDELTPLQARLQEAARVVKPIDYQIIPRKKQESGVGVCVYLEMPSNEQCLRRAIGRRYDNHNHSLYHLDSNTPPVDNAPLIERIKPLYEVDNLQQLISDKNAYFMTQIQGIQNWYSNFESADNSNNLNAFISVDAQNNYERVFYDVDKIFQNFLQIQINKIQQKYDKQQNDILEQEELIKQQQEQAELDKKCQFKQVQLDTIPQKQPSQQFLQYLHSFWNQIETKYISLQNIFKGFREQREFITNYLMDIQRKFIDLINTPDEKFYHVRNFQEQYNQFVQENPDLCEEDVCKEELHQRVDDLYDQLIDIIDQKRDDLQVEKQQIQNSQFIENEIELFLLQVRQLLAIELDRAQNSIQLLNDYYGTLEAIELQDIQPSVGELQLQDGDDPNLRLDKLIADTLRIFAGEEEIIEDKTKKGGKQPAKKDEKKGKKGKEEEIVKKELQNPDAINTINLEKQIFKDRVDAIKRYASQQIRTYRQAGDQLYLKIDEWIYYTHQTEIKALDAISGLFRGYIERVERIQKELQLQFVDVIISHEVLNFLTPIPPPLTAREPLSKERYSISQLYYLIEDLRAITSTHLLIDIKQLALLLARSSYGVLKYSPSQWMQALQILDQNGYVNVRQICTYLILLSSPTPKEDELQQYSSKLGQSLVNKDTFVNTPAWFDEYERISEEENTNYFDRVIYIKELLFFVHKDENEMLATKQYIDILNVEGDRFVDYLLQNMQHQ</sequence>
<feature type="region of interest" description="Disordered" evidence="2">
    <location>
        <begin position="1129"/>
        <end position="1151"/>
    </location>
</feature>
<keyword evidence="1" id="KW-0175">Coiled coil</keyword>
<dbReference type="InterPro" id="IPR054517">
    <property type="entry name" value="SPEF2_D5"/>
</dbReference>
<dbReference type="PANTHER" id="PTHR14919">
    <property type="entry name" value="KPL2-RELATED"/>
    <property type="match status" value="1"/>
</dbReference>
<accession>A0A8S1MTM4</accession>
<evidence type="ECO:0000256" key="2">
    <source>
        <dbReference type="SAM" id="MobiDB-lite"/>
    </source>
</evidence>
<proteinExistence type="predicted"/>
<evidence type="ECO:0000313" key="5">
    <source>
        <dbReference type="Proteomes" id="UP000688137"/>
    </source>
</evidence>
<protein>
    <recommendedName>
        <fullName evidence="3">Calponin-homology (CH) domain-containing protein</fullName>
    </recommendedName>
</protein>
<dbReference type="InterPro" id="IPR001715">
    <property type="entry name" value="CH_dom"/>
</dbReference>
<reference evidence="4" key="1">
    <citation type="submission" date="2021-01" db="EMBL/GenBank/DDBJ databases">
        <authorList>
            <consortium name="Genoscope - CEA"/>
            <person name="William W."/>
        </authorList>
    </citation>
    <scope>NUCLEOTIDE SEQUENCE</scope>
</reference>
<dbReference type="InterPro" id="IPR052634">
    <property type="entry name" value="Sperm_flagellar-bone_growth"/>
</dbReference>
<name>A0A8S1MTM4_PARPR</name>
<organism evidence="4 5">
    <name type="scientific">Paramecium primaurelia</name>
    <dbReference type="NCBI Taxonomy" id="5886"/>
    <lineage>
        <taxon>Eukaryota</taxon>
        <taxon>Sar</taxon>
        <taxon>Alveolata</taxon>
        <taxon>Ciliophora</taxon>
        <taxon>Intramacronucleata</taxon>
        <taxon>Oligohymenophorea</taxon>
        <taxon>Peniculida</taxon>
        <taxon>Parameciidae</taxon>
        <taxon>Paramecium</taxon>
    </lineage>
</organism>
<dbReference type="GO" id="GO:0005737">
    <property type="term" value="C:cytoplasm"/>
    <property type="evidence" value="ECO:0007669"/>
    <property type="project" value="UniProtKB-ARBA"/>
</dbReference>
<feature type="compositionally biased region" description="Basic and acidic residues" evidence="2">
    <location>
        <begin position="1138"/>
        <end position="1151"/>
    </location>
</feature>
<dbReference type="Pfam" id="PF22946">
    <property type="entry name" value="SPEF2_D5"/>
    <property type="match status" value="1"/>
</dbReference>
<dbReference type="Proteomes" id="UP000688137">
    <property type="component" value="Unassembled WGS sequence"/>
</dbReference>
<feature type="domain" description="Calponin-homology (CH)" evidence="3">
    <location>
        <begin position="1"/>
        <end position="103"/>
    </location>
</feature>
<dbReference type="PROSITE" id="PS50021">
    <property type="entry name" value="CH"/>
    <property type="match status" value="1"/>
</dbReference>
<evidence type="ECO:0000256" key="1">
    <source>
        <dbReference type="SAM" id="Coils"/>
    </source>
</evidence>
<evidence type="ECO:0000313" key="4">
    <source>
        <dbReference type="EMBL" id="CAD8083069.1"/>
    </source>
</evidence>
<dbReference type="PANTHER" id="PTHR14919:SF0">
    <property type="entry name" value="SPERM FLAGELLAR PROTEIN 2"/>
    <property type="match status" value="1"/>
</dbReference>
<keyword evidence="5" id="KW-1185">Reference proteome</keyword>
<dbReference type="EMBL" id="CAJJDM010000072">
    <property type="protein sequence ID" value="CAD8083069.1"/>
    <property type="molecule type" value="Genomic_DNA"/>
</dbReference>
<feature type="coiled-coil region" evidence="1">
    <location>
        <begin position="175"/>
        <end position="202"/>
    </location>
</feature>
<dbReference type="Pfam" id="PF06294">
    <property type="entry name" value="CH_2"/>
    <property type="match status" value="1"/>
</dbReference>